<keyword evidence="8" id="KW-0648">Protein biosynthesis</keyword>
<evidence type="ECO:0000256" key="10">
    <source>
        <dbReference type="ARBA" id="ARBA00049117"/>
    </source>
</evidence>
<feature type="compositionally biased region" description="Gly residues" evidence="11">
    <location>
        <begin position="83"/>
        <end position="97"/>
    </location>
</feature>
<dbReference type="OrthoDB" id="342024at2759"/>
<dbReference type="SUPFAM" id="SSF52540">
    <property type="entry name" value="P-loop containing nucleoside triphosphate hydrolases"/>
    <property type="match status" value="1"/>
</dbReference>
<keyword evidence="4" id="KW-0597">Phosphoprotein</keyword>
<dbReference type="InterPro" id="IPR037189">
    <property type="entry name" value="HBS1-like_N_sf"/>
</dbReference>
<dbReference type="CDD" id="cd16267">
    <property type="entry name" value="HBS1-like_II"/>
    <property type="match status" value="1"/>
</dbReference>
<gene>
    <name evidence="13" type="ORF">TCAL_11670</name>
</gene>
<dbReference type="GO" id="GO:0003924">
    <property type="term" value="F:GTPase activity"/>
    <property type="evidence" value="ECO:0007669"/>
    <property type="project" value="InterPro"/>
</dbReference>
<evidence type="ECO:0000256" key="11">
    <source>
        <dbReference type="SAM" id="MobiDB-lite"/>
    </source>
</evidence>
<dbReference type="GO" id="GO:0005525">
    <property type="term" value="F:GTP binding"/>
    <property type="evidence" value="ECO:0007669"/>
    <property type="project" value="UniProtKB-KW"/>
</dbReference>
<dbReference type="FunFam" id="2.40.30.10:FF:000070">
    <property type="entry name" value="Translation elongation factor EF-1 subunit"/>
    <property type="match status" value="1"/>
</dbReference>
<dbReference type="InterPro" id="IPR009000">
    <property type="entry name" value="Transl_B-barrel_sf"/>
</dbReference>
<dbReference type="InterPro" id="IPR000795">
    <property type="entry name" value="T_Tr_GTP-bd_dom"/>
</dbReference>
<evidence type="ECO:0000313" key="14">
    <source>
        <dbReference type="Proteomes" id="UP000318571"/>
    </source>
</evidence>
<feature type="compositionally biased region" description="Low complexity" evidence="11">
    <location>
        <begin position="21"/>
        <end position="31"/>
    </location>
</feature>
<dbReference type="InterPro" id="IPR054696">
    <property type="entry name" value="GTP-eEF1A_C"/>
</dbReference>
<dbReference type="Gene3D" id="1.10.8.10">
    <property type="entry name" value="DNA helicase RuvA subunit, C-terminal domain"/>
    <property type="match status" value="1"/>
</dbReference>
<dbReference type="Pfam" id="PF22594">
    <property type="entry name" value="GTP-eEF1A_C"/>
    <property type="match status" value="1"/>
</dbReference>
<keyword evidence="9" id="KW-0342">GTP-binding</keyword>
<accession>A0A553PPL1</accession>
<organism evidence="13 14">
    <name type="scientific">Tigriopus californicus</name>
    <name type="common">Marine copepod</name>
    <dbReference type="NCBI Taxonomy" id="6832"/>
    <lineage>
        <taxon>Eukaryota</taxon>
        <taxon>Metazoa</taxon>
        <taxon>Ecdysozoa</taxon>
        <taxon>Arthropoda</taxon>
        <taxon>Crustacea</taxon>
        <taxon>Multicrustacea</taxon>
        <taxon>Hexanauplia</taxon>
        <taxon>Copepoda</taxon>
        <taxon>Harpacticoida</taxon>
        <taxon>Harpacticidae</taxon>
        <taxon>Tigriopus</taxon>
    </lineage>
</organism>
<comment type="catalytic activity">
    <reaction evidence="10">
        <text>GTP + H2O = GDP + phosphate + H(+)</text>
        <dbReference type="Rhea" id="RHEA:19669"/>
        <dbReference type="ChEBI" id="CHEBI:15377"/>
        <dbReference type="ChEBI" id="CHEBI:15378"/>
        <dbReference type="ChEBI" id="CHEBI:37565"/>
        <dbReference type="ChEBI" id="CHEBI:43474"/>
        <dbReference type="ChEBI" id="CHEBI:58189"/>
    </reaction>
    <physiologicalReaction direction="left-to-right" evidence="10">
        <dbReference type="Rhea" id="RHEA:19670"/>
    </physiologicalReaction>
</comment>
<comment type="subcellular location">
    <subcellularLocation>
        <location evidence="1">Cytoplasm</location>
    </subcellularLocation>
</comment>
<feature type="region of interest" description="Disordered" evidence="11">
    <location>
        <begin position="1"/>
        <end position="35"/>
    </location>
</feature>
<dbReference type="EMBL" id="VCGU01000002">
    <property type="protein sequence ID" value="TRY79606.1"/>
    <property type="molecule type" value="Genomic_DNA"/>
</dbReference>
<evidence type="ECO:0000256" key="5">
    <source>
        <dbReference type="ARBA" id="ARBA00022741"/>
    </source>
</evidence>
<keyword evidence="5" id="KW-0547">Nucleotide-binding</keyword>
<evidence type="ECO:0000313" key="13">
    <source>
        <dbReference type="EMBL" id="TRY79606.1"/>
    </source>
</evidence>
<comment type="similarity">
    <text evidence="2">Belongs to the TRAFAC class translation factor GTPase superfamily. Classic translation factor GTPase family. EF-Tu/EF-1A subfamily.</text>
</comment>
<feature type="region of interest" description="Disordered" evidence="11">
    <location>
        <begin position="48"/>
        <end position="121"/>
    </location>
</feature>
<evidence type="ECO:0000256" key="3">
    <source>
        <dbReference type="ARBA" id="ARBA00022490"/>
    </source>
</evidence>
<feature type="domain" description="Tr-type G" evidence="12">
    <location>
        <begin position="279"/>
        <end position="503"/>
    </location>
</feature>
<dbReference type="PRINTS" id="PR00315">
    <property type="entry name" value="ELONGATNFCT"/>
</dbReference>
<evidence type="ECO:0000256" key="1">
    <source>
        <dbReference type="ARBA" id="ARBA00004496"/>
    </source>
</evidence>
<feature type="region of interest" description="Disordered" evidence="11">
    <location>
        <begin position="224"/>
        <end position="261"/>
    </location>
</feature>
<dbReference type="InterPro" id="IPR009001">
    <property type="entry name" value="Transl_elong_EF1A/Init_IF2_C"/>
</dbReference>
<proteinExistence type="inferred from homology"/>
<dbReference type="Pfam" id="PF00009">
    <property type="entry name" value="GTP_EFTU"/>
    <property type="match status" value="1"/>
</dbReference>
<evidence type="ECO:0000256" key="6">
    <source>
        <dbReference type="ARBA" id="ARBA00022801"/>
    </source>
</evidence>
<dbReference type="PROSITE" id="PS51722">
    <property type="entry name" value="G_TR_2"/>
    <property type="match status" value="1"/>
</dbReference>
<dbReference type="STRING" id="6832.A0A553PPL1"/>
<keyword evidence="6" id="KW-0378">Hydrolase</keyword>
<keyword evidence="7" id="KW-0810">Translation regulation</keyword>
<dbReference type="Gene3D" id="3.40.50.300">
    <property type="entry name" value="P-loop containing nucleotide triphosphate hydrolases"/>
    <property type="match status" value="1"/>
</dbReference>
<dbReference type="GO" id="GO:0005737">
    <property type="term" value="C:cytoplasm"/>
    <property type="evidence" value="ECO:0007669"/>
    <property type="project" value="UniProtKB-SubCell"/>
</dbReference>
<dbReference type="InterPro" id="IPR050100">
    <property type="entry name" value="TRAFAC_GTPase_members"/>
</dbReference>
<dbReference type="SUPFAM" id="SSF50465">
    <property type="entry name" value="EF-Tu/eEF-1alpha/eIF2-gamma C-terminal domain"/>
    <property type="match status" value="1"/>
</dbReference>
<dbReference type="SUPFAM" id="SSF50447">
    <property type="entry name" value="Translation proteins"/>
    <property type="match status" value="1"/>
</dbReference>
<keyword evidence="14" id="KW-1185">Reference proteome</keyword>
<dbReference type="CDD" id="cd01883">
    <property type="entry name" value="EF1_alpha"/>
    <property type="match status" value="1"/>
</dbReference>
<dbReference type="SUPFAM" id="SSF109732">
    <property type="entry name" value="HBS1-like domain"/>
    <property type="match status" value="1"/>
</dbReference>
<evidence type="ECO:0000256" key="7">
    <source>
        <dbReference type="ARBA" id="ARBA00022845"/>
    </source>
</evidence>
<dbReference type="GO" id="GO:0006412">
    <property type="term" value="P:translation"/>
    <property type="evidence" value="ECO:0007669"/>
    <property type="project" value="UniProtKB-KW"/>
</dbReference>
<dbReference type="FunFam" id="2.40.30.10:FF:000020">
    <property type="entry name" value="Translation elongation factor EF-1"/>
    <property type="match status" value="1"/>
</dbReference>
<dbReference type="GO" id="GO:0006417">
    <property type="term" value="P:regulation of translation"/>
    <property type="evidence" value="ECO:0007669"/>
    <property type="project" value="UniProtKB-KW"/>
</dbReference>
<evidence type="ECO:0000256" key="2">
    <source>
        <dbReference type="ARBA" id="ARBA00007249"/>
    </source>
</evidence>
<dbReference type="OMA" id="CCAGRIE"/>
<dbReference type="Gene3D" id="2.40.30.10">
    <property type="entry name" value="Translation factors"/>
    <property type="match status" value="2"/>
</dbReference>
<evidence type="ECO:0000259" key="12">
    <source>
        <dbReference type="PROSITE" id="PS51722"/>
    </source>
</evidence>
<evidence type="ECO:0000256" key="4">
    <source>
        <dbReference type="ARBA" id="ARBA00022553"/>
    </source>
</evidence>
<dbReference type="FunFam" id="3.40.50.300:FF:000204">
    <property type="entry name" value="Translation elongation factor Tu"/>
    <property type="match status" value="1"/>
</dbReference>
<evidence type="ECO:0000256" key="9">
    <source>
        <dbReference type="ARBA" id="ARBA00023134"/>
    </source>
</evidence>
<name>A0A553PPL1_TIGCA</name>
<dbReference type="CDD" id="cd04093">
    <property type="entry name" value="HBS1_C_III"/>
    <property type="match status" value="1"/>
</dbReference>
<dbReference type="Proteomes" id="UP000318571">
    <property type="component" value="Chromosome 6"/>
</dbReference>
<feature type="compositionally biased region" description="Low complexity" evidence="11">
    <location>
        <begin position="225"/>
        <end position="241"/>
    </location>
</feature>
<dbReference type="InterPro" id="IPR015033">
    <property type="entry name" value="HBS1-like_N"/>
</dbReference>
<reference evidence="13 14" key="1">
    <citation type="journal article" date="2018" name="Nat. Ecol. Evol.">
        <title>Genomic signatures of mitonuclear coevolution across populations of Tigriopus californicus.</title>
        <authorList>
            <person name="Barreto F.S."/>
            <person name="Watson E.T."/>
            <person name="Lima T.G."/>
            <person name="Willett C.S."/>
            <person name="Edmands S."/>
            <person name="Li W."/>
            <person name="Burton R.S."/>
        </authorList>
    </citation>
    <scope>NUCLEOTIDE SEQUENCE [LARGE SCALE GENOMIC DNA]</scope>
    <source>
        <strain evidence="13 14">San Diego</strain>
    </source>
</reference>
<dbReference type="Pfam" id="PF08938">
    <property type="entry name" value="HBS1_N"/>
    <property type="match status" value="1"/>
</dbReference>
<dbReference type="PANTHER" id="PTHR23115">
    <property type="entry name" value="TRANSLATION FACTOR"/>
    <property type="match status" value="1"/>
</dbReference>
<dbReference type="AlphaFoldDB" id="A0A553PPL1"/>
<dbReference type="InterPro" id="IPR027417">
    <property type="entry name" value="P-loop_NTPase"/>
</dbReference>
<evidence type="ECO:0000256" key="8">
    <source>
        <dbReference type="ARBA" id="ARBA00022917"/>
    </source>
</evidence>
<protein>
    <recommendedName>
        <fullName evidence="12">Tr-type G domain-containing protein</fullName>
    </recommendedName>
</protein>
<sequence length="702" mass="76063">MARHRDVRNMDTGEFEDDYDYGSSYGSSYMDETSLSTSVERDYMYRRGSVGASGHTPKMGHFLARRSDSISSVPEEEEEDEGGQAGQRAGGTDGAGRGRVRARSDSETSSSSNPEDDVDPLNEEEAGRLAQCLEQILDIVGDSIPESSIREVVKRCDFNPEVALNTLLNNPIKSIGRRAPSLTPKPQPIVAPVPAPAPAPPPVVVAAEPPVVAARPKPKWLKAEAMSGPRSRSASPAVSAANGKWRDTAPPSVSTPKVSMRKGELDARARYQKERAGAQVPLNLVVVGHVDSGKSTLMGHLLLALGQVSAKLMHKYETESKKLGKQSFALAWVLDESAEERERGITMDVGQHKFQTASKCVTLLDAPGHKDFIPHMISGAYQADVSILVVNATRGEFEAGFEMGGQTREHALLVRSLGVSQLVVAVNKLDTVGWDLARLADITAKLAHFLRQVGFKESDVVYVPCSGFTGDNLIRPSPHLSSWYTGPTLVEAIDAFKPPERLVDKPFRMFISDIYKGQASGICCAGRIESGLVLKEDKVLIMPLQEVATVKSVQQDELSVLSAFAGDHCSLVLVGPDQTSLANGMVLCDPQNPIPVTKRFEARIVIFNIDIPITKGYTVVLHYGSVQVQAVLKRLLTQIHKSTGEVIKNKPRCLTKACSAVVEVALDTPICLETYSHIRELGRFMLRNGGKTIAAGVVTKIL</sequence>
<comment type="caution">
    <text evidence="13">The sequence shown here is derived from an EMBL/GenBank/DDBJ whole genome shotgun (WGS) entry which is preliminary data.</text>
</comment>
<keyword evidence="3" id="KW-0963">Cytoplasm</keyword>